<dbReference type="STRING" id="311180.SAMN04488050_102401"/>
<dbReference type="PRINTS" id="PR00035">
    <property type="entry name" value="HTHGNTR"/>
</dbReference>
<dbReference type="Proteomes" id="UP000199392">
    <property type="component" value="Unassembled WGS sequence"/>
</dbReference>
<dbReference type="GO" id="GO:0003700">
    <property type="term" value="F:DNA-binding transcription factor activity"/>
    <property type="evidence" value="ECO:0007669"/>
    <property type="project" value="InterPro"/>
</dbReference>
<dbReference type="Gene3D" id="1.10.10.10">
    <property type="entry name" value="Winged helix-like DNA-binding domain superfamily/Winged helix DNA-binding domain"/>
    <property type="match status" value="1"/>
</dbReference>
<evidence type="ECO:0000259" key="4">
    <source>
        <dbReference type="PROSITE" id="PS50949"/>
    </source>
</evidence>
<organism evidence="5 6">
    <name type="scientific">Alloyangia pacifica</name>
    <dbReference type="NCBI Taxonomy" id="311180"/>
    <lineage>
        <taxon>Bacteria</taxon>
        <taxon>Pseudomonadati</taxon>
        <taxon>Pseudomonadota</taxon>
        <taxon>Alphaproteobacteria</taxon>
        <taxon>Rhodobacterales</taxon>
        <taxon>Roseobacteraceae</taxon>
        <taxon>Alloyangia</taxon>
    </lineage>
</organism>
<proteinExistence type="predicted"/>
<dbReference type="PANTHER" id="PTHR43537:SF24">
    <property type="entry name" value="GLUCONATE OPERON TRANSCRIPTIONAL REPRESSOR"/>
    <property type="match status" value="1"/>
</dbReference>
<evidence type="ECO:0000313" key="5">
    <source>
        <dbReference type="EMBL" id="SFS56654.1"/>
    </source>
</evidence>
<dbReference type="SMART" id="SM00345">
    <property type="entry name" value="HTH_GNTR"/>
    <property type="match status" value="1"/>
</dbReference>
<keyword evidence="1" id="KW-0805">Transcription regulation</keyword>
<dbReference type="InterPro" id="IPR008920">
    <property type="entry name" value="TF_FadR/GntR_C"/>
</dbReference>
<keyword evidence="2" id="KW-0238">DNA-binding</keyword>
<feature type="domain" description="HTH gntR-type" evidence="4">
    <location>
        <begin position="18"/>
        <end position="84"/>
    </location>
</feature>
<evidence type="ECO:0000256" key="3">
    <source>
        <dbReference type="ARBA" id="ARBA00023163"/>
    </source>
</evidence>
<dbReference type="SMART" id="SM00895">
    <property type="entry name" value="FCD"/>
    <property type="match status" value="1"/>
</dbReference>
<dbReference type="SUPFAM" id="SSF46785">
    <property type="entry name" value="Winged helix' DNA-binding domain"/>
    <property type="match status" value="1"/>
</dbReference>
<keyword evidence="6" id="KW-1185">Reference proteome</keyword>
<reference evidence="6" key="1">
    <citation type="submission" date="2016-10" db="EMBL/GenBank/DDBJ databases">
        <authorList>
            <person name="Varghese N."/>
            <person name="Submissions S."/>
        </authorList>
    </citation>
    <scope>NUCLEOTIDE SEQUENCE [LARGE SCALE GENOMIC DNA]</scope>
    <source>
        <strain evidence="6">DSM 26894</strain>
    </source>
</reference>
<dbReference type="Pfam" id="PF07729">
    <property type="entry name" value="FCD"/>
    <property type="match status" value="1"/>
</dbReference>
<sequence>MTPSESDLQDLPSVADLGRPADRAYHTIRAAILSRELPPGAHLAESTLAEMCGASRTPVREALQRLSAEGLALSEGRSRFVADFNYDEVSVVFELRARIEGYAASLAARHITDAELERLADLVRQMDEVPATEPENFVPLNDQFHKLILNATRSTQLRSVTAQVFALPLATIKQFLCDQPLDPVRSNSHHKDILRALRSRDPEWASAAMLGHILSSRPLRSEVQKDRAP</sequence>
<dbReference type="InterPro" id="IPR011711">
    <property type="entry name" value="GntR_C"/>
</dbReference>
<accession>A0A1I6QW84</accession>
<protein>
    <submittedName>
        <fullName evidence="5">Transcriptional regulator, GntR family</fullName>
    </submittedName>
</protein>
<evidence type="ECO:0000256" key="2">
    <source>
        <dbReference type="ARBA" id="ARBA00023125"/>
    </source>
</evidence>
<dbReference type="Pfam" id="PF00392">
    <property type="entry name" value="GntR"/>
    <property type="match status" value="1"/>
</dbReference>
<dbReference type="RefSeq" id="WP_092419973.1">
    <property type="nucleotide sequence ID" value="NZ_FNCL01000001.1"/>
</dbReference>
<dbReference type="PANTHER" id="PTHR43537">
    <property type="entry name" value="TRANSCRIPTIONAL REGULATOR, GNTR FAMILY"/>
    <property type="match status" value="1"/>
</dbReference>
<name>A0A1I6QW84_9RHOB</name>
<dbReference type="SUPFAM" id="SSF48008">
    <property type="entry name" value="GntR ligand-binding domain-like"/>
    <property type="match status" value="1"/>
</dbReference>
<dbReference type="OrthoDB" id="9788098at2"/>
<dbReference type="InterPro" id="IPR036388">
    <property type="entry name" value="WH-like_DNA-bd_sf"/>
</dbReference>
<keyword evidence="3" id="KW-0804">Transcription</keyword>
<dbReference type="AlphaFoldDB" id="A0A1I6QW84"/>
<dbReference type="InterPro" id="IPR036390">
    <property type="entry name" value="WH_DNA-bd_sf"/>
</dbReference>
<gene>
    <name evidence="5" type="ORF">SAMN04488050_102401</name>
</gene>
<dbReference type="InterPro" id="IPR000524">
    <property type="entry name" value="Tscrpt_reg_HTH_GntR"/>
</dbReference>
<dbReference type="Gene3D" id="1.20.120.530">
    <property type="entry name" value="GntR ligand-binding domain-like"/>
    <property type="match status" value="1"/>
</dbReference>
<dbReference type="PROSITE" id="PS50949">
    <property type="entry name" value="HTH_GNTR"/>
    <property type="match status" value="1"/>
</dbReference>
<evidence type="ECO:0000256" key="1">
    <source>
        <dbReference type="ARBA" id="ARBA00023015"/>
    </source>
</evidence>
<evidence type="ECO:0000313" key="6">
    <source>
        <dbReference type="Proteomes" id="UP000199392"/>
    </source>
</evidence>
<dbReference type="CDD" id="cd07377">
    <property type="entry name" value="WHTH_GntR"/>
    <property type="match status" value="1"/>
</dbReference>
<dbReference type="EMBL" id="FOZW01000002">
    <property type="protein sequence ID" value="SFS56654.1"/>
    <property type="molecule type" value="Genomic_DNA"/>
</dbReference>
<dbReference type="GO" id="GO:0003677">
    <property type="term" value="F:DNA binding"/>
    <property type="evidence" value="ECO:0007669"/>
    <property type="project" value="UniProtKB-KW"/>
</dbReference>